<dbReference type="Proteomes" id="UP001189429">
    <property type="component" value="Unassembled WGS sequence"/>
</dbReference>
<dbReference type="Pfam" id="PF00090">
    <property type="entry name" value="TSP_1"/>
    <property type="match status" value="1"/>
</dbReference>
<feature type="region of interest" description="Disordered" evidence="1">
    <location>
        <begin position="98"/>
        <end position="215"/>
    </location>
</feature>
<dbReference type="InterPro" id="IPR000884">
    <property type="entry name" value="TSP1_rpt"/>
</dbReference>
<gene>
    <name evidence="3" type="ORF">PCOR1329_LOCUS2760</name>
</gene>
<dbReference type="PROSITE" id="PS50092">
    <property type="entry name" value="TSP1"/>
    <property type="match status" value="1"/>
</dbReference>
<feature type="chain" id="PRO_5045433629" evidence="2">
    <location>
        <begin position="23"/>
        <end position="317"/>
    </location>
</feature>
<keyword evidence="4" id="KW-1185">Reference proteome</keyword>
<evidence type="ECO:0000256" key="1">
    <source>
        <dbReference type="SAM" id="MobiDB-lite"/>
    </source>
</evidence>
<comment type="caution">
    <text evidence="3">The sequence shown here is derived from an EMBL/GenBank/DDBJ whole genome shotgun (WGS) entry which is preliminary data.</text>
</comment>
<dbReference type="InterPro" id="IPR036383">
    <property type="entry name" value="TSP1_rpt_sf"/>
</dbReference>
<name>A0ABN9PGG5_9DINO</name>
<feature type="compositionally biased region" description="Basic and acidic residues" evidence="1">
    <location>
        <begin position="206"/>
        <end position="215"/>
    </location>
</feature>
<feature type="compositionally biased region" description="Polar residues" evidence="1">
    <location>
        <begin position="237"/>
        <end position="247"/>
    </location>
</feature>
<feature type="compositionally biased region" description="Polar residues" evidence="1">
    <location>
        <begin position="109"/>
        <end position="118"/>
    </location>
</feature>
<evidence type="ECO:0000256" key="2">
    <source>
        <dbReference type="SAM" id="SignalP"/>
    </source>
</evidence>
<dbReference type="EMBL" id="CAUYUJ010000699">
    <property type="protein sequence ID" value="CAK0792028.1"/>
    <property type="molecule type" value="Genomic_DNA"/>
</dbReference>
<feature type="signal peptide" evidence="2">
    <location>
        <begin position="1"/>
        <end position="22"/>
    </location>
</feature>
<dbReference type="SMART" id="SM00209">
    <property type="entry name" value="TSP1"/>
    <property type="match status" value="1"/>
</dbReference>
<protein>
    <submittedName>
        <fullName evidence="3">Uncharacterized protein</fullName>
    </submittedName>
</protein>
<keyword evidence="2" id="KW-0732">Signal</keyword>
<feature type="region of interest" description="Disordered" evidence="1">
    <location>
        <begin position="237"/>
        <end position="259"/>
    </location>
</feature>
<feature type="compositionally biased region" description="Low complexity" evidence="1">
    <location>
        <begin position="189"/>
        <end position="204"/>
    </location>
</feature>
<organism evidence="3 4">
    <name type="scientific">Prorocentrum cordatum</name>
    <dbReference type="NCBI Taxonomy" id="2364126"/>
    <lineage>
        <taxon>Eukaryota</taxon>
        <taxon>Sar</taxon>
        <taxon>Alveolata</taxon>
        <taxon>Dinophyceae</taxon>
        <taxon>Prorocentrales</taxon>
        <taxon>Prorocentraceae</taxon>
        <taxon>Prorocentrum</taxon>
    </lineage>
</organism>
<reference evidence="3" key="1">
    <citation type="submission" date="2023-10" db="EMBL/GenBank/DDBJ databases">
        <authorList>
            <person name="Chen Y."/>
            <person name="Shah S."/>
            <person name="Dougan E. K."/>
            <person name="Thang M."/>
            <person name="Chan C."/>
        </authorList>
    </citation>
    <scope>NUCLEOTIDE SEQUENCE [LARGE SCALE GENOMIC DNA]</scope>
</reference>
<evidence type="ECO:0000313" key="4">
    <source>
        <dbReference type="Proteomes" id="UP001189429"/>
    </source>
</evidence>
<feature type="compositionally biased region" description="Basic residues" evidence="1">
    <location>
        <begin position="127"/>
        <end position="136"/>
    </location>
</feature>
<evidence type="ECO:0000313" key="3">
    <source>
        <dbReference type="EMBL" id="CAK0792028.1"/>
    </source>
</evidence>
<dbReference type="SUPFAM" id="SSF82895">
    <property type="entry name" value="TSP-1 type 1 repeat"/>
    <property type="match status" value="1"/>
</dbReference>
<sequence length="317" mass="33272">MNPFGLLLVLCVALCAVVPASGAATDQQSDAIDAGLNTRNKIMIRKQHASSDDHADAEKGDQMYAQVTAEGRISYHSGVADDDDQGDELDHNVSLFEESDLNDEYDPTSLPNSSLLDAQSSRSGWWSRRRRRRRAPRGAPGQGPLRVDRSGSPRASSVRGHHPGEAQGAAASARLRSPTRGGVGARGSTGPRGAPGAKGATGPTGDRGDKGDTPKPIDCVWADWAAYSSDCTQTCGTKANPGSQVRSRSYKVDPQNGGKSCEGPMFERAKCSKVKACPTTTTTTTTTGAAKSSTMSIRASCRTSLALLACASMSFLP</sequence>
<proteinExistence type="predicted"/>
<accession>A0ABN9PGG5</accession>
<dbReference type="Gene3D" id="2.20.100.10">
    <property type="entry name" value="Thrombospondin type-1 (TSP1) repeat"/>
    <property type="match status" value="1"/>
</dbReference>